<organism evidence="2 3">
    <name type="scientific">Corynebacterium aquilae DSM 44791</name>
    <dbReference type="NCBI Taxonomy" id="1431546"/>
    <lineage>
        <taxon>Bacteria</taxon>
        <taxon>Bacillati</taxon>
        <taxon>Actinomycetota</taxon>
        <taxon>Actinomycetes</taxon>
        <taxon>Mycobacteriales</taxon>
        <taxon>Corynebacteriaceae</taxon>
        <taxon>Corynebacterium</taxon>
    </lineage>
</organism>
<evidence type="ECO:0000313" key="3">
    <source>
        <dbReference type="Proteomes" id="UP000185478"/>
    </source>
</evidence>
<keyword evidence="1" id="KW-0472">Membrane</keyword>
<dbReference type="AlphaFoldDB" id="A0A1L7CIR3"/>
<name>A0A1L7CIR3_9CORY</name>
<gene>
    <name evidence="2" type="ORF">CAQU_12645</name>
</gene>
<evidence type="ECO:0000313" key="2">
    <source>
        <dbReference type="EMBL" id="APT85742.1"/>
    </source>
</evidence>
<dbReference type="EMBL" id="CP009245">
    <property type="protein sequence ID" value="APT85742.1"/>
    <property type="molecule type" value="Genomic_DNA"/>
</dbReference>
<protein>
    <submittedName>
        <fullName evidence="2">Uncharacterized protein</fullName>
    </submittedName>
</protein>
<dbReference type="Proteomes" id="UP000185478">
    <property type="component" value="Chromosome"/>
</dbReference>
<sequence>MWLRRLWLWGRWMGRWLVWGMGVVCLLRRWLRARMLLRGEVLITLWGLRVPKVGWGLRVQEQ</sequence>
<keyword evidence="1" id="KW-0812">Transmembrane</keyword>
<proteinExistence type="predicted"/>
<dbReference type="KEGG" id="caqu:CAQU_12645"/>
<evidence type="ECO:0000256" key="1">
    <source>
        <dbReference type="SAM" id="Phobius"/>
    </source>
</evidence>
<reference evidence="2 3" key="1">
    <citation type="submission" date="2014-08" db="EMBL/GenBank/DDBJ databases">
        <title>Complete genome sequence of Corynebacterium aquilae S-613T(T) (=DSM 44791(T)), isolated from the choana of a healthy golden eagle.</title>
        <authorList>
            <person name="Ruckert C."/>
            <person name="Albersmeier A."/>
            <person name="Winkler A."/>
            <person name="Kalinowski J."/>
        </authorList>
    </citation>
    <scope>NUCLEOTIDE SEQUENCE [LARGE SCALE GENOMIC DNA]</scope>
    <source>
        <strain evidence="2 3">S-613</strain>
    </source>
</reference>
<accession>A0A1L7CIR3</accession>
<feature type="transmembrane region" description="Helical" evidence="1">
    <location>
        <begin position="12"/>
        <end position="31"/>
    </location>
</feature>
<keyword evidence="1" id="KW-1133">Transmembrane helix</keyword>
<keyword evidence="3" id="KW-1185">Reference proteome</keyword>